<comment type="caution">
    <text evidence="9">The sequence shown here is derived from an EMBL/GenBank/DDBJ whole genome shotgun (WGS) entry which is preliminary data.</text>
</comment>
<evidence type="ECO:0000256" key="5">
    <source>
        <dbReference type="ARBA" id="ARBA00038359"/>
    </source>
</evidence>
<evidence type="ECO:0000256" key="4">
    <source>
        <dbReference type="ARBA" id="ARBA00023136"/>
    </source>
</evidence>
<protein>
    <submittedName>
        <fullName evidence="9">Integral membrane protein</fullName>
    </submittedName>
</protein>
<keyword evidence="3 7" id="KW-1133">Transmembrane helix</keyword>
<evidence type="ECO:0000256" key="1">
    <source>
        <dbReference type="ARBA" id="ARBA00004141"/>
    </source>
</evidence>
<evidence type="ECO:0000313" key="10">
    <source>
        <dbReference type="Proteomes" id="UP001390339"/>
    </source>
</evidence>
<dbReference type="Pfam" id="PF20684">
    <property type="entry name" value="Fung_rhodopsin"/>
    <property type="match status" value="1"/>
</dbReference>
<keyword evidence="10" id="KW-1185">Reference proteome</keyword>
<feature type="transmembrane region" description="Helical" evidence="7">
    <location>
        <begin position="6"/>
        <end position="25"/>
    </location>
</feature>
<proteinExistence type="inferred from homology"/>
<sequence>MPDRGHEIVAVGVVFLTASWAVFLLRLCSRLRLFKQFKVDDWSLVIVQTCFTLYLACQIGGAVHGSGRRQSTLTETERARALKWWYLTFLSYILTTCALKVSIGIFLIRIAVNRRHLIVLHVLTWGTLAFGIPYGIMMAVQCRPIHTFWNASPRTPGKCWDYKLMETFTHVASALNCFADWVFGIIPFLIVRSLNIARPTKALVAWLLCFAAIGSIATIVRTFFIPQMLLDHDFLYDTVDLCIWSTVEVGVGVLAWSAATCRPIHRYFLARLQAWPWMGGDRFRGQRRESKEPFAHFPVRDLKLRPDEYFHESRCSSNGGSSAIRSSKRKGSIFVTAQEVRGSLSLAEEGGITKTLELSQISSRRDALFPPLPEAAHMPNYLTSVTNTSMSSLDVPKSRLASLPFLDTPMSNPSSPPVRRCAIVPTRSMRNAPVSYWPRNIFKSSHKSPTTPRKQGPPSLHLMSGSIDSGRCSTAQTPPHSVPSNISTADSATTTTNNNVRHSLGSLVSPRQFVATSLNDNASLRWSTSSEASCYPHNHLRDTFEPLGLSAPPRAAFLQRCSHLKPPVFQPIKWRRSQESQLPRQHRTSSTDLLSVCLPPPPSTIKTHSMREFGQWSPASPTNVRFTESRGGSRFSTIVDCERGEGEAR</sequence>
<feature type="domain" description="Rhodopsin" evidence="8">
    <location>
        <begin position="25"/>
        <end position="265"/>
    </location>
</feature>
<evidence type="ECO:0000256" key="6">
    <source>
        <dbReference type="SAM" id="MobiDB-lite"/>
    </source>
</evidence>
<evidence type="ECO:0000256" key="7">
    <source>
        <dbReference type="SAM" id="Phobius"/>
    </source>
</evidence>
<reference evidence="9 10" key="1">
    <citation type="journal article" date="2024" name="IMA Fungus">
        <title>Apiospora arundinis, a panoply of carbohydrate-active enzymes and secondary metabolites.</title>
        <authorList>
            <person name="Sorensen T."/>
            <person name="Petersen C."/>
            <person name="Muurmann A.T."/>
            <person name="Christiansen J.V."/>
            <person name="Brundto M.L."/>
            <person name="Overgaard C.K."/>
            <person name="Boysen A.T."/>
            <person name="Wollenberg R.D."/>
            <person name="Larsen T.O."/>
            <person name="Sorensen J.L."/>
            <person name="Nielsen K.L."/>
            <person name="Sondergaard T.E."/>
        </authorList>
    </citation>
    <scope>NUCLEOTIDE SEQUENCE [LARGE SCALE GENOMIC DNA]</scope>
    <source>
        <strain evidence="9 10">AAU 773</strain>
    </source>
</reference>
<organism evidence="9 10">
    <name type="scientific">Apiospora arundinis</name>
    <dbReference type="NCBI Taxonomy" id="335852"/>
    <lineage>
        <taxon>Eukaryota</taxon>
        <taxon>Fungi</taxon>
        <taxon>Dikarya</taxon>
        <taxon>Ascomycota</taxon>
        <taxon>Pezizomycotina</taxon>
        <taxon>Sordariomycetes</taxon>
        <taxon>Xylariomycetidae</taxon>
        <taxon>Amphisphaeriales</taxon>
        <taxon>Apiosporaceae</taxon>
        <taxon>Apiospora</taxon>
    </lineage>
</organism>
<gene>
    <name evidence="9" type="ORF">PGQ11_014595</name>
</gene>
<dbReference type="EMBL" id="JAPCWZ010000009">
    <property type="protein sequence ID" value="KAK8852116.1"/>
    <property type="molecule type" value="Genomic_DNA"/>
</dbReference>
<comment type="subcellular location">
    <subcellularLocation>
        <location evidence="1">Membrane</location>
        <topology evidence="1">Multi-pass membrane protein</topology>
    </subcellularLocation>
</comment>
<evidence type="ECO:0000256" key="3">
    <source>
        <dbReference type="ARBA" id="ARBA00022989"/>
    </source>
</evidence>
<dbReference type="InterPro" id="IPR052337">
    <property type="entry name" value="SAT4-like"/>
</dbReference>
<feature type="compositionally biased region" description="Polar residues" evidence="6">
    <location>
        <begin position="471"/>
        <end position="492"/>
    </location>
</feature>
<dbReference type="Proteomes" id="UP001390339">
    <property type="component" value="Unassembled WGS sequence"/>
</dbReference>
<evidence type="ECO:0000256" key="2">
    <source>
        <dbReference type="ARBA" id="ARBA00022692"/>
    </source>
</evidence>
<dbReference type="InterPro" id="IPR049326">
    <property type="entry name" value="Rhodopsin_dom_fungi"/>
</dbReference>
<keyword evidence="4 7" id="KW-0472">Membrane</keyword>
<feature type="transmembrane region" description="Helical" evidence="7">
    <location>
        <begin position="117"/>
        <end position="140"/>
    </location>
</feature>
<feature type="transmembrane region" description="Helical" evidence="7">
    <location>
        <begin position="203"/>
        <end position="224"/>
    </location>
</feature>
<comment type="similarity">
    <text evidence="5">Belongs to the SAT4 family.</text>
</comment>
<dbReference type="PANTHER" id="PTHR33048:SF96">
    <property type="entry name" value="INTEGRAL MEMBRANE PROTEIN"/>
    <property type="match status" value="1"/>
</dbReference>
<feature type="transmembrane region" description="Helical" evidence="7">
    <location>
        <begin position="171"/>
        <end position="191"/>
    </location>
</feature>
<evidence type="ECO:0000313" key="9">
    <source>
        <dbReference type="EMBL" id="KAK8852116.1"/>
    </source>
</evidence>
<keyword evidence="2 7" id="KW-0812">Transmembrane</keyword>
<feature type="transmembrane region" description="Helical" evidence="7">
    <location>
        <begin position="45"/>
        <end position="64"/>
    </location>
</feature>
<accession>A0ABR2HST3</accession>
<feature type="region of interest" description="Disordered" evidence="6">
    <location>
        <begin position="440"/>
        <end position="503"/>
    </location>
</feature>
<name>A0ABR2HST3_9PEZI</name>
<dbReference type="PANTHER" id="PTHR33048">
    <property type="entry name" value="PTH11-LIKE INTEGRAL MEMBRANE PROTEIN (AFU_ORTHOLOGUE AFUA_5G11245)"/>
    <property type="match status" value="1"/>
</dbReference>
<feature type="transmembrane region" description="Helical" evidence="7">
    <location>
        <begin position="84"/>
        <end position="108"/>
    </location>
</feature>
<evidence type="ECO:0000259" key="8">
    <source>
        <dbReference type="Pfam" id="PF20684"/>
    </source>
</evidence>